<dbReference type="SUPFAM" id="SSF52402">
    <property type="entry name" value="Adenine nucleotide alpha hydrolases-like"/>
    <property type="match status" value="1"/>
</dbReference>
<dbReference type="InterPro" id="IPR006015">
    <property type="entry name" value="Universal_stress_UspA"/>
</dbReference>
<evidence type="ECO:0000313" key="4">
    <source>
        <dbReference type="Proteomes" id="UP000562492"/>
    </source>
</evidence>
<evidence type="ECO:0000256" key="1">
    <source>
        <dbReference type="ARBA" id="ARBA00008791"/>
    </source>
</evidence>
<keyword evidence="4" id="KW-1185">Reference proteome</keyword>
<dbReference type="PRINTS" id="PR01438">
    <property type="entry name" value="UNVRSLSTRESS"/>
</dbReference>
<accession>A0ABR6RK40</accession>
<dbReference type="Proteomes" id="UP000562492">
    <property type="component" value="Unassembled WGS sequence"/>
</dbReference>
<comment type="caution">
    <text evidence="3">The sequence shown here is derived from an EMBL/GenBank/DDBJ whole genome shotgun (WGS) entry which is preliminary data.</text>
</comment>
<organism evidence="3 4">
    <name type="scientific">Comamonas odontotermitis</name>
    <dbReference type="NCBI Taxonomy" id="379895"/>
    <lineage>
        <taxon>Bacteria</taxon>
        <taxon>Pseudomonadati</taxon>
        <taxon>Pseudomonadota</taxon>
        <taxon>Betaproteobacteria</taxon>
        <taxon>Burkholderiales</taxon>
        <taxon>Comamonadaceae</taxon>
        <taxon>Comamonas</taxon>
    </lineage>
</organism>
<comment type="similarity">
    <text evidence="1">Belongs to the universal stress protein A family.</text>
</comment>
<dbReference type="Pfam" id="PF00582">
    <property type="entry name" value="Usp"/>
    <property type="match status" value="1"/>
</dbReference>
<name>A0ABR6RK40_9BURK</name>
<feature type="domain" description="UspA" evidence="2">
    <location>
        <begin position="1"/>
        <end position="145"/>
    </location>
</feature>
<dbReference type="InterPro" id="IPR006016">
    <property type="entry name" value="UspA"/>
</dbReference>
<protein>
    <submittedName>
        <fullName evidence="3">Nucleotide-binding universal stress UspA family protein</fullName>
    </submittedName>
</protein>
<sequence>MYQKILLAMDDGHASELALSQAIILAKATGSEVKVLFVASGETGGLMAHIDASAGIPQIPGSGQRTLADAAKLLEAAGIVHVTQLNERNISPIQIHEVIVAEADAWGADLLVLGTHGRRGVSRMIMGSVSEGVISKTTKPVLLVRSALED</sequence>
<evidence type="ECO:0000259" key="2">
    <source>
        <dbReference type="Pfam" id="PF00582"/>
    </source>
</evidence>
<gene>
    <name evidence="3" type="ORF">HNP33_003624</name>
</gene>
<dbReference type="EMBL" id="JACHKZ010000031">
    <property type="protein sequence ID" value="MBB6579511.1"/>
    <property type="molecule type" value="Genomic_DNA"/>
</dbReference>
<dbReference type="Gene3D" id="3.40.50.620">
    <property type="entry name" value="HUPs"/>
    <property type="match status" value="1"/>
</dbReference>
<reference evidence="3 4" key="1">
    <citation type="submission" date="2020-08" db="EMBL/GenBank/DDBJ databases">
        <title>Functional genomics of gut bacteria from endangered species of beetles.</title>
        <authorList>
            <person name="Carlos-Shanley C."/>
        </authorList>
    </citation>
    <scope>NUCLEOTIDE SEQUENCE [LARGE SCALE GENOMIC DNA]</scope>
    <source>
        <strain evidence="3 4">S00124</strain>
    </source>
</reference>
<proteinExistence type="inferred from homology"/>
<dbReference type="CDD" id="cd00293">
    <property type="entry name" value="USP-like"/>
    <property type="match status" value="1"/>
</dbReference>
<evidence type="ECO:0000313" key="3">
    <source>
        <dbReference type="EMBL" id="MBB6579511.1"/>
    </source>
</evidence>
<dbReference type="PANTHER" id="PTHR46268">
    <property type="entry name" value="STRESS RESPONSE PROTEIN NHAX"/>
    <property type="match status" value="1"/>
</dbReference>
<dbReference type="RefSeq" id="WP_184710938.1">
    <property type="nucleotide sequence ID" value="NZ_JACHKZ010000031.1"/>
</dbReference>
<dbReference type="PANTHER" id="PTHR46268:SF15">
    <property type="entry name" value="UNIVERSAL STRESS PROTEIN HP_0031"/>
    <property type="match status" value="1"/>
</dbReference>
<dbReference type="InterPro" id="IPR014729">
    <property type="entry name" value="Rossmann-like_a/b/a_fold"/>
</dbReference>